<evidence type="ECO:0000313" key="3">
    <source>
        <dbReference type="Proteomes" id="UP000824782"/>
    </source>
</evidence>
<accession>A0AAV7D571</accession>
<name>A0AAV7D571_ENGPU</name>
<dbReference type="Proteomes" id="UP000824782">
    <property type="component" value="Unassembled WGS sequence"/>
</dbReference>
<feature type="region of interest" description="Disordered" evidence="1">
    <location>
        <begin position="104"/>
        <end position="124"/>
    </location>
</feature>
<dbReference type="AlphaFoldDB" id="A0AAV7D571"/>
<dbReference type="EMBL" id="WNYA01000001">
    <property type="protein sequence ID" value="KAG8592323.1"/>
    <property type="molecule type" value="Genomic_DNA"/>
</dbReference>
<evidence type="ECO:0000256" key="1">
    <source>
        <dbReference type="SAM" id="MobiDB-lite"/>
    </source>
</evidence>
<reference evidence="2" key="1">
    <citation type="thesis" date="2020" institute="ProQuest LLC" country="789 East Eisenhower Parkway, Ann Arbor, MI, USA">
        <title>Comparative Genomics and Chromosome Evolution.</title>
        <authorList>
            <person name="Mudd A.B."/>
        </authorList>
    </citation>
    <scope>NUCLEOTIDE SEQUENCE</scope>
    <source>
        <strain evidence="2">237g6f4</strain>
        <tissue evidence="2">Blood</tissue>
    </source>
</reference>
<evidence type="ECO:0000313" key="2">
    <source>
        <dbReference type="EMBL" id="KAG8592323.1"/>
    </source>
</evidence>
<proteinExistence type="predicted"/>
<comment type="caution">
    <text evidence="2">The sequence shown here is derived from an EMBL/GenBank/DDBJ whole genome shotgun (WGS) entry which is preliminary data.</text>
</comment>
<protein>
    <submittedName>
        <fullName evidence="2">Uncharacterized protein</fullName>
    </submittedName>
</protein>
<organism evidence="2 3">
    <name type="scientific">Engystomops pustulosus</name>
    <name type="common">Tungara frog</name>
    <name type="synonym">Physalaemus pustulosus</name>
    <dbReference type="NCBI Taxonomy" id="76066"/>
    <lineage>
        <taxon>Eukaryota</taxon>
        <taxon>Metazoa</taxon>
        <taxon>Chordata</taxon>
        <taxon>Craniata</taxon>
        <taxon>Vertebrata</taxon>
        <taxon>Euteleostomi</taxon>
        <taxon>Amphibia</taxon>
        <taxon>Batrachia</taxon>
        <taxon>Anura</taxon>
        <taxon>Neobatrachia</taxon>
        <taxon>Hyloidea</taxon>
        <taxon>Leptodactylidae</taxon>
        <taxon>Leiuperinae</taxon>
        <taxon>Engystomops</taxon>
    </lineage>
</organism>
<sequence length="261" mass="30125">MARYSLCHNANFQSFVRLDYNVKPTKEKYSDIRVEAQLHHIHEARRKDLSATVYAGEYSRKELDGNCQSLMRPSSRTRMNKPHPPEVFLVTTLHDIPGHYNCNKSISPGEKGKGKTNVPSTPCMPRRVQYDDKSQVQIFTDVNSNMAAQAWLKLANDEDYSAVMKIIKFVSGKQAEEDTSTKKNTLYQLLKQHMKPEYIPLAQRWLLNARPKEAKAVERLLRTLATGPRTAELKESYGPYSPVYRLQRAEYIIHPDWRVKS</sequence>
<gene>
    <name evidence="2" type="ORF">GDO81_000464</name>
</gene>
<keyword evidence="3" id="KW-1185">Reference proteome</keyword>